<dbReference type="EMBL" id="ML976657">
    <property type="protein sequence ID" value="KAF1979516.1"/>
    <property type="molecule type" value="Genomic_DNA"/>
</dbReference>
<protein>
    <submittedName>
        <fullName evidence="1">Uncharacterized protein</fullName>
    </submittedName>
</protein>
<dbReference type="AlphaFoldDB" id="A0A6A5VXA7"/>
<evidence type="ECO:0000313" key="2">
    <source>
        <dbReference type="Proteomes" id="UP000800036"/>
    </source>
</evidence>
<dbReference type="Proteomes" id="UP000800036">
    <property type="component" value="Unassembled WGS sequence"/>
</dbReference>
<sequence length="164" mass="18327">MCRSSALEICGVSRAYQRHRAHWLQRWADGTKFIIVIQKRTRGRILAREYNFAGLLTRHSDPEAWPNVETKWALRLGLLVWAGSINLVSVLYLAAASRSKAPDHSCGVQDDLKAGPAAEWIQQQRCACENHAEHTETGILAAGCIGPYGERHAVSLLVRAQSRR</sequence>
<name>A0A6A5VXA7_9PLEO</name>
<gene>
    <name evidence="1" type="ORF">BU23DRAFT_100084</name>
</gene>
<evidence type="ECO:0000313" key="1">
    <source>
        <dbReference type="EMBL" id="KAF1979516.1"/>
    </source>
</evidence>
<accession>A0A6A5VXA7</accession>
<proteinExistence type="predicted"/>
<reference evidence="1" key="1">
    <citation type="journal article" date="2020" name="Stud. Mycol.">
        <title>101 Dothideomycetes genomes: a test case for predicting lifestyles and emergence of pathogens.</title>
        <authorList>
            <person name="Haridas S."/>
            <person name="Albert R."/>
            <person name="Binder M."/>
            <person name="Bloem J."/>
            <person name="Labutti K."/>
            <person name="Salamov A."/>
            <person name="Andreopoulos B."/>
            <person name="Baker S."/>
            <person name="Barry K."/>
            <person name="Bills G."/>
            <person name="Bluhm B."/>
            <person name="Cannon C."/>
            <person name="Castanera R."/>
            <person name="Culley D."/>
            <person name="Daum C."/>
            <person name="Ezra D."/>
            <person name="Gonzalez J."/>
            <person name="Henrissat B."/>
            <person name="Kuo A."/>
            <person name="Liang C."/>
            <person name="Lipzen A."/>
            <person name="Lutzoni F."/>
            <person name="Magnuson J."/>
            <person name="Mondo S."/>
            <person name="Nolan M."/>
            <person name="Ohm R."/>
            <person name="Pangilinan J."/>
            <person name="Park H.-J."/>
            <person name="Ramirez L."/>
            <person name="Alfaro M."/>
            <person name="Sun H."/>
            <person name="Tritt A."/>
            <person name="Yoshinaga Y."/>
            <person name="Zwiers L.-H."/>
            <person name="Turgeon B."/>
            <person name="Goodwin S."/>
            <person name="Spatafora J."/>
            <person name="Crous P."/>
            <person name="Grigoriev I."/>
        </authorList>
    </citation>
    <scope>NUCLEOTIDE SEQUENCE</scope>
    <source>
        <strain evidence="1">CBS 107.79</strain>
    </source>
</reference>
<keyword evidence="2" id="KW-1185">Reference proteome</keyword>
<organism evidence="1 2">
    <name type="scientific">Bimuria novae-zelandiae CBS 107.79</name>
    <dbReference type="NCBI Taxonomy" id="1447943"/>
    <lineage>
        <taxon>Eukaryota</taxon>
        <taxon>Fungi</taxon>
        <taxon>Dikarya</taxon>
        <taxon>Ascomycota</taxon>
        <taxon>Pezizomycotina</taxon>
        <taxon>Dothideomycetes</taxon>
        <taxon>Pleosporomycetidae</taxon>
        <taxon>Pleosporales</taxon>
        <taxon>Massarineae</taxon>
        <taxon>Didymosphaeriaceae</taxon>
        <taxon>Bimuria</taxon>
    </lineage>
</organism>